<protein>
    <recommendedName>
        <fullName evidence="4">Regulatory protein</fullName>
    </recommendedName>
</protein>
<dbReference type="AlphaFoldDB" id="A0A5J6GCJ1"/>
<dbReference type="Proteomes" id="UP000325529">
    <property type="component" value="Chromosome"/>
</dbReference>
<dbReference type="OrthoDB" id="4870973at2"/>
<evidence type="ECO:0008006" key="4">
    <source>
        <dbReference type="Google" id="ProtNLM"/>
    </source>
</evidence>
<gene>
    <name evidence="2" type="ORF">CP970_12775</name>
</gene>
<accession>A0A5J6GCJ1</accession>
<proteinExistence type="predicted"/>
<dbReference type="RefSeq" id="WP_055544788.1">
    <property type="nucleotide sequence ID" value="NZ_CP023699.1"/>
</dbReference>
<dbReference type="EMBL" id="CP023699">
    <property type="protein sequence ID" value="QEU91638.1"/>
    <property type="molecule type" value="Genomic_DNA"/>
</dbReference>
<dbReference type="InterPro" id="IPR045684">
    <property type="entry name" value="DUF6191"/>
</dbReference>
<organism evidence="2 3">
    <name type="scientific">Streptomyces kanamyceticus</name>
    <dbReference type="NCBI Taxonomy" id="1967"/>
    <lineage>
        <taxon>Bacteria</taxon>
        <taxon>Bacillati</taxon>
        <taxon>Actinomycetota</taxon>
        <taxon>Actinomycetes</taxon>
        <taxon>Kitasatosporales</taxon>
        <taxon>Streptomycetaceae</taxon>
        <taxon>Streptomyces</taxon>
    </lineage>
</organism>
<feature type="compositionally biased region" description="Basic and acidic residues" evidence="1">
    <location>
        <begin position="14"/>
        <end position="30"/>
    </location>
</feature>
<dbReference type="Pfam" id="PF19690">
    <property type="entry name" value="DUF6191"/>
    <property type="match status" value="1"/>
</dbReference>
<name>A0A5J6GCJ1_STRKN</name>
<reference evidence="2 3" key="1">
    <citation type="submission" date="2017-09" db="EMBL/GenBank/DDBJ databases">
        <authorList>
            <person name="Lee N."/>
            <person name="Cho B.-K."/>
        </authorList>
    </citation>
    <scope>NUCLEOTIDE SEQUENCE [LARGE SCALE GENOMIC DNA]</scope>
    <source>
        <strain evidence="2 3">ATCC 12853</strain>
    </source>
</reference>
<feature type="compositionally biased region" description="Basic and acidic residues" evidence="1">
    <location>
        <begin position="56"/>
        <end position="79"/>
    </location>
</feature>
<sequence>MFTPFEALFAPGRKHTEDEERRLELTRVDLADGDPGKGPIDLTSGKVVVRAPVPSSREDGTPGAEEARNSEETRSPEEA</sequence>
<evidence type="ECO:0000313" key="3">
    <source>
        <dbReference type="Proteomes" id="UP000325529"/>
    </source>
</evidence>
<keyword evidence="3" id="KW-1185">Reference proteome</keyword>
<dbReference type="KEGG" id="ska:CP970_12775"/>
<evidence type="ECO:0000256" key="1">
    <source>
        <dbReference type="SAM" id="MobiDB-lite"/>
    </source>
</evidence>
<feature type="region of interest" description="Disordered" evidence="1">
    <location>
        <begin position="1"/>
        <end position="79"/>
    </location>
</feature>
<evidence type="ECO:0000313" key="2">
    <source>
        <dbReference type="EMBL" id="QEU91638.1"/>
    </source>
</evidence>